<evidence type="ECO:0000313" key="6">
    <source>
        <dbReference type="Proteomes" id="UP000235220"/>
    </source>
</evidence>
<dbReference type="GO" id="GO:0005576">
    <property type="term" value="C:extracellular region"/>
    <property type="evidence" value="ECO:0007669"/>
    <property type="project" value="UniProtKB-SubCell"/>
</dbReference>
<dbReference type="GO" id="GO:0030154">
    <property type="term" value="P:cell differentiation"/>
    <property type="evidence" value="ECO:0007669"/>
    <property type="project" value="UniProtKB-KW"/>
</dbReference>
<accession>A0A2I4FDL8</accession>
<keyword evidence="5" id="KW-0221">Differentiation</keyword>
<dbReference type="InterPro" id="IPR044962">
    <property type="entry name" value="CLV3/ESR"/>
</dbReference>
<keyword evidence="4" id="KW-0732">Signal</keyword>
<dbReference type="KEGG" id="jre:108997815"/>
<sequence>MTSVSFSIIELQVGGCRRSDVTDDGAVIQYTISDCNGRYGSFYAKAAVSSERENSRKLLAGLKYKKETVKVKGGLQASATGSNGGSFQGWELRRVPSGPDPLHHNGGNPTKPRTP</sequence>
<dbReference type="PANTHER" id="PTHR36349">
    <property type="entry name" value="PROTEIN CLAVATA 3"/>
    <property type="match status" value="1"/>
</dbReference>
<gene>
    <name evidence="7" type="primary">LOC108997815</name>
</gene>
<keyword evidence="3" id="KW-0964">Secreted</keyword>
<dbReference type="AlphaFoldDB" id="A0A2I4FDL8"/>
<evidence type="ECO:0000256" key="3">
    <source>
        <dbReference type="ARBA" id="ARBA00022525"/>
    </source>
</evidence>
<name>A0A2I4FDL8_JUGRE</name>
<organism evidence="6 7">
    <name type="scientific">Juglans regia</name>
    <name type="common">English walnut</name>
    <dbReference type="NCBI Taxonomy" id="51240"/>
    <lineage>
        <taxon>Eukaryota</taxon>
        <taxon>Viridiplantae</taxon>
        <taxon>Streptophyta</taxon>
        <taxon>Embryophyta</taxon>
        <taxon>Tracheophyta</taxon>
        <taxon>Spermatophyta</taxon>
        <taxon>Magnoliopsida</taxon>
        <taxon>eudicotyledons</taxon>
        <taxon>Gunneridae</taxon>
        <taxon>Pentapetalae</taxon>
        <taxon>rosids</taxon>
        <taxon>fabids</taxon>
        <taxon>Fagales</taxon>
        <taxon>Juglandaceae</taxon>
        <taxon>Juglans</taxon>
    </lineage>
</organism>
<keyword evidence="6" id="KW-1185">Reference proteome</keyword>
<reference evidence="7" key="1">
    <citation type="submission" date="2025-08" db="UniProtKB">
        <authorList>
            <consortium name="RefSeq"/>
        </authorList>
    </citation>
    <scope>IDENTIFICATION</scope>
    <source>
        <tissue evidence="7">Leaves</tissue>
    </source>
</reference>
<evidence type="ECO:0000256" key="2">
    <source>
        <dbReference type="ARBA" id="ARBA00005416"/>
    </source>
</evidence>
<dbReference type="GeneID" id="108997815"/>
<dbReference type="RefSeq" id="XP_018829733.1">
    <property type="nucleotide sequence ID" value="XM_018974188.2"/>
</dbReference>
<dbReference type="PANTHER" id="PTHR36349:SF2">
    <property type="entry name" value="PROTEIN CLAVATA 3"/>
    <property type="match status" value="1"/>
</dbReference>
<proteinExistence type="inferred from homology"/>
<dbReference type="GO" id="GO:0033612">
    <property type="term" value="F:receptor serine/threonine kinase binding"/>
    <property type="evidence" value="ECO:0007669"/>
    <property type="project" value="InterPro"/>
</dbReference>
<evidence type="ECO:0000256" key="4">
    <source>
        <dbReference type="ARBA" id="ARBA00022729"/>
    </source>
</evidence>
<comment type="similarity">
    <text evidence="2">Belongs to the CLV3/ESR signal peptide family.</text>
</comment>
<evidence type="ECO:0000313" key="7">
    <source>
        <dbReference type="RefSeq" id="XP_018829733.1"/>
    </source>
</evidence>
<evidence type="ECO:0000256" key="5">
    <source>
        <dbReference type="ARBA" id="ARBA00022782"/>
    </source>
</evidence>
<dbReference type="Proteomes" id="UP000235220">
    <property type="component" value="Chromosome 5"/>
</dbReference>
<protein>
    <submittedName>
        <fullName evidence="7">Uncharacterized protein LOC108997815</fullName>
    </submittedName>
</protein>
<dbReference type="OrthoDB" id="1862509at2759"/>
<dbReference type="Gramene" id="Jr05_11940_p1">
    <property type="protein sequence ID" value="cds.Jr05_11940_p1"/>
    <property type="gene ID" value="Jr05_11940"/>
</dbReference>
<comment type="subcellular location">
    <subcellularLocation>
        <location evidence="1">Secreted</location>
    </subcellularLocation>
</comment>
<evidence type="ECO:0000256" key="1">
    <source>
        <dbReference type="ARBA" id="ARBA00004613"/>
    </source>
</evidence>